<gene>
    <name evidence="1" type="ORF">HPHPP15_0104</name>
</gene>
<organism evidence="1 2">
    <name type="scientific">Helicobacter pylori Hp P-15</name>
    <dbReference type="NCBI Taxonomy" id="992080"/>
    <lineage>
        <taxon>Bacteria</taxon>
        <taxon>Pseudomonadati</taxon>
        <taxon>Campylobacterota</taxon>
        <taxon>Epsilonproteobacteria</taxon>
        <taxon>Campylobacterales</taxon>
        <taxon>Helicobacteraceae</taxon>
        <taxon>Helicobacter</taxon>
    </lineage>
</organism>
<protein>
    <submittedName>
        <fullName evidence="1">Uncharacterized protein</fullName>
    </submittedName>
</protein>
<dbReference type="EMBL" id="AKPP01000001">
    <property type="protein sequence ID" value="EJC09038.1"/>
    <property type="molecule type" value="Genomic_DNA"/>
</dbReference>
<reference evidence="1 2" key="1">
    <citation type="journal article" date="2013" name="Pathog. Dis.">
        <title>Genome sequences of 65 Helicobacter pylori strains isolated from asymptomatic individuals and patients with gastric cancer, peptic ulcer disease, or gastritis.</title>
        <authorList>
            <person name="Blanchard T.G."/>
            <person name="Czinn S.J."/>
            <person name="Correa P."/>
            <person name="Nakazawa T."/>
            <person name="Keelan M."/>
            <person name="Morningstar L."/>
            <person name="Santana-Cruz I."/>
            <person name="Maroo A."/>
            <person name="McCracken C."/>
            <person name="Shefchek K."/>
            <person name="Daugherty S."/>
            <person name="Song Y."/>
            <person name="Fraser C.M."/>
            <person name="Fricke W.F."/>
        </authorList>
    </citation>
    <scope>NUCLEOTIDE SEQUENCE [LARGE SCALE GENOMIC DNA]</scope>
    <source>
        <strain evidence="1 2">Hp P-15</strain>
    </source>
</reference>
<name>J0QDF3_HELPX</name>
<accession>J0QDF3</accession>
<dbReference type="PATRIC" id="fig|992080.3.peg.103"/>
<comment type="caution">
    <text evidence="1">The sequence shown here is derived from an EMBL/GenBank/DDBJ whole genome shotgun (WGS) entry which is preliminary data.</text>
</comment>
<dbReference type="AlphaFoldDB" id="J0QDF3"/>
<dbReference type="Proteomes" id="UP000005838">
    <property type="component" value="Unassembled WGS sequence"/>
</dbReference>
<proteinExistence type="predicted"/>
<sequence>MRLDRIWTELIKNLNNFLGYFTSIKLMLHGKFFNLAP</sequence>
<evidence type="ECO:0000313" key="1">
    <source>
        <dbReference type="EMBL" id="EJC09038.1"/>
    </source>
</evidence>
<evidence type="ECO:0000313" key="2">
    <source>
        <dbReference type="Proteomes" id="UP000005838"/>
    </source>
</evidence>